<comment type="cofactor">
    <cofactor evidence="6">
        <name>Zn(2+)</name>
        <dbReference type="ChEBI" id="CHEBI:29105"/>
    </cofactor>
    <text evidence="6">Binds 1 zinc ion per subunit.</text>
</comment>
<gene>
    <name evidence="9" type="ORF">DdX_01695</name>
</gene>
<dbReference type="FunFam" id="2.170.150.20:FF:000001">
    <property type="entry name" value="Peptide methionine sulfoxide reductase MsrB"/>
    <property type="match status" value="1"/>
</dbReference>
<dbReference type="GO" id="GO:0030091">
    <property type="term" value="P:protein repair"/>
    <property type="evidence" value="ECO:0007669"/>
    <property type="project" value="InterPro"/>
</dbReference>
<dbReference type="PANTHER" id="PTHR10173">
    <property type="entry name" value="METHIONINE SULFOXIDE REDUCTASE"/>
    <property type="match status" value="1"/>
</dbReference>
<dbReference type="GO" id="GO:0006979">
    <property type="term" value="P:response to oxidative stress"/>
    <property type="evidence" value="ECO:0007669"/>
    <property type="project" value="InterPro"/>
</dbReference>
<evidence type="ECO:0000256" key="3">
    <source>
        <dbReference type="ARBA" id="ARBA00022833"/>
    </source>
</evidence>
<dbReference type="EC" id="1.8.4.12" evidence="6"/>
<reference evidence="9" key="1">
    <citation type="submission" date="2022-01" db="EMBL/GenBank/DDBJ databases">
        <title>Genome Sequence Resource for Two Populations of Ditylenchus destructor, the Migratory Endoparasitic Phytonematode.</title>
        <authorList>
            <person name="Zhang H."/>
            <person name="Lin R."/>
            <person name="Xie B."/>
        </authorList>
    </citation>
    <scope>NUCLEOTIDE SEQUENCE</scope>
    <source>
        <strain evidence="9">BazhouSP</strain>
    </source>
</reference>
<evidence type="ECO:0000313" key="10">
    <source>
        <dbReference type="Proteomes" id="UP001201812"/>
    </source>
</evidence>
<keyword evidence="4 6" id="KW-0560">Oxidoreductase</keyword>
<dbReference type="GO" id="GO:0033743">
    <property type="term" value="F:peptide-methionine (R)-S-oxide reductase activity"/>
    <property type="evidence" value="ECO:0007669"/>
    <property type="project" value="UniProtKB-EC"/>
</dbReference>
<dbReference type="Gene3D" id="2.170.150.20">
    <property type="entry name" value="Peptide methionine sulfoxide reductase"/>
    <property type="match status" value="1"/>
</dbReference>
<evidence type="ECO:0000256" key="7">
    <source>
        <dbReference type="SAM" id="MobiDB-lite"/>
    </source>
</evidence>
<comment type="catalytic activity">
    <reaction evidence="5 6">
        <text>L-methionyl-[protein] + [thioredoxin]-disulfide + H2O = L-methionyl-(R)-S-oxide-[protein] + [thioredoxin]-dithiol</text>
        <dbReference type="Rhea" id="RHEA:24164"/>
        <dbReference type="Rhea" id="RHEA-COMP:10698"/>
        <dbReference type="Rhea" id="RHEA-COMP:10700"/>
        <dbReference type="Rhea" id="RHEA-COMP:12313"/>
        <dbReference type="Rhea" id="RHEA-COMP:12314"/>
        <dbReference type="ChEBI" id="CHEBI:15377"/>
        <dbReference type="ChEBI" id="CHEBI:16044"/>
        <dbReference type="ChEBI" id="CHEBI:29950"/>
        <dbReference type="ChEBI" id="CHEBI:45764"/>
        <dbReference type="ChEBI" id="CHEBI:50058"/>
        <dbReference type="EC" id="1.8.4.12"/>
    </reaction>
</comment>
<keyword evidence="2 6" id="KW-0479">Metal-binding</keyword>
<dbReference type="Proteomes" id="UP001201812">
    <property type="component" value="Unassembled WGS sequence"/>
</dbReference>
<evidence type="ECO:0000256" key="2">
    <source>
        <dbReference type="ARBA" id="ARBA00022723"/>
    </source>
</evidence>
<dbReference type="GO" id="GO:0046872">
    <property type="term" value="F:metal ion binding"/>
    <property type="evidence" value="ECO:0007669"/>
    <property type="project" value="UniProtKB-KW"/>
</dbReference>
<protein>
    <recommendedName>
        <fullName evidence="6">Peptide-methionine (R)-S-oxide reductase</fullName>
        <ecNumber evidence="6">1.8.4.12</ecNumber>
    </recommendedName>
</protein>
<evidence type="ECO:0000256" key="1">
    <source>
        <dbReference type="ARBA" id="ARBA00007174"/>
    </source>
</evidence>
<comment type="function">
    <text evidence="6">Methionine-sulfoxide reductase that specifically reduces methionine (R)-sulfoxide back to methionine. While in many cases methionine oxidation is the result of random oxidation following oxidative stress, methionine oxidation is also a post-translational modification that takes place on specific residues.</text>
</comment>
<keyword evidence="3 6" id="KW-0862">Zinc</keyword>
<feature type="domain" description="MsrB" evidence="8">
    <location>
        <begin position="32"/>
        <end position="155"/>
    </location>
</feature>
<dbReference type="InterPro" id="IPR028427">
    <property type="entry name" value="Met_Sox_Rdtase_MsrB"/>
</dbReference>
<dbReference type="AlphaFoldDB" id="A0AAD4R8B1"/>
<evidence type="ECO:0000256" key="4">
    <source>
        <dbReference type="ARBA" id="ARBA00023002"/>
    </source>
</evidence>
<proteinExistence type="inferred from homology"/>
<sequence length="165" mass="18287">MASSANESGGEGPAIKKIPNVDGIKDPKDVSDQEWKNVLSPEAYDVTRQGGTEPAFTGKYDKHFKPGRYTCVCCGADLFISDHKYHSGCGWPAFFNSIDGDKNIVRIHDTSYGMERTEVRCRQCNAHLGHVFDDGPKETGERYCINSVSIDFVPGAQRQEPEEPK</sequence>
<dbReference type="InterPro" id="IPR011057">
    <property type="entry name" value="Mss4-like_sf"/>
</dbReference>
<dbReference type="SUPFAM" id="SSF51316">
    <property type="entry name" value="Mss4-like"/>
    <property type="match status" value="1"/>
</dbReference>
<dbReference type="InterPro" id="IPR002579">
    <property type="entry name" value="Met_Sox_Rdtase_MsrB_dom"/>
</dbReference>
<comment type="caution">
    <text evidence="9">The sequence shown here is derived from an EMBL/GenBank/DDBJ whole genome shotgun (WGS) entry which is preliminary data.</text>
</comment>
<accession>A0AAD4R8B1</accession>
<feature type="region of interest" description="Disordered" evidence="7">
    <location>
        <begin position="1"/>
        <end position="32"/>
    </location>
</feature>
<dbReference type="NCBIfam" id="TIGR00357">
    <property type="entry name" value="peptide-methionine (R)-S-oxide reductase MsrB"/>
    <property type="match status" value="1"/>
</dbReference>
<evidence type="ECO:0000256" key="6">
    <source>
        <dbReference type="RuleBase" id="RU365044"/>
    </source>
</evidence>
<dbReference type="EMBL" id="JAKKPZ010000001">
    <property type="protein sequence ID" value="KAI1729454.1"/>
    <property type="molecule type" value="Genomic_DNA"/>
</dbReference>
<feature type="compositionally biased region" description="Basic and acidic residues" evidence="7">
    <location>
        <begin position="23"/>
        <end position="32"/>
    </location>
</feature>
<evidence type="ECO:0000313" key="9">
    <source>
        <dbReference type="EMBL" id="KAI1729454.1"/>
    </source>
</evidence>
<dbReference type="GO" id="GO:0005737">
    <property type="term" value="C:cytoplasm"/>
    <property type="evidence" value="ECO:0007669"/>
    <property type="project" value="TreeGrafter"/>
</dbReference>
<dbReference type="PROSITE" id="PS51790">
    <property type="entry name" value="MSRB"/>
    <property type="match status" value="1"/>
</dbReference>
<organism evidence="9 10">
    <name type="scientific">Ditylenchus destructor</name>
    <dbReference type="NCBI Taxonomy" id="166010"/>
    <lineage>
        <taxon>Eukaryota</taxon>
        <taxon>Metazoa</taxon>
        <taxon>Ecdysozoa</taxon>
        <taxon>Nematoda</taxon>
        <taxon>Chromadorea</taxon>
        <taxon>Rhabditida</taxon>
        <taxon>Tylenchina</taxon>
        <taxon>Tylenchomorpha</taxon>
        <taxon>Sphaerularioidea</taxon>
        <taxon>Anguinidae</taxon>
        <taxon>Anguininae</taxon>
        <taxon>Ditylenchus</taxon>
    </lineage>
</organism>
<comment type="similarity">
    <text evidence="1 6">Belongs to the MsrB Met sulfoxide reductase family.</text>
</comment>
<evidence type="ECO:0000256" key="5">
    <source>
        <dbReference type="ARBA" id="ARBA00048488"/>
    </source>
</evidence>
<dbReference type="PANTHER" id="PTHR10173:SF52">
    <property type="entry name" value="METHIONINE-R-SULFOXIDE REDUCTASE B1"/>
    <property type="match status" value="1"/>
</dbReference>
<name>A0AAD4R8B1_9BILA</name>
<dbReference type="Pfam" id="PF01641">
    <property type="entry name" value="SelR"/>
    <property type="match status" value="1"/>
</dbReference>
<keyword evidence="10" id="KW-1185">Reference proteome</keyword>
<evidence type="ECO:0000259" key="8">
    <source>
        <dbReference type="PROSITE" id="PS51790"/>
    </source>
</evidence>